<dbReference type="RefSeq" id="WP_188847633.1">
    <property type="nucleotide sequence ID" value="NZ_BMPJ01000017.1"/>
</dbReference>
<protein>
    <submittedName>
        <fullName evidence="12">CRISPR-associated endonuclease Cas3</fullName>
    </submittedName>
</protein>
<dbReference type="SMART" id="SM00487">
    <property type="entry name" value="DEXDc"/>
    <property type="match status" value="1"/>
</dbReference>
<keyword evidence="12" id="KW-0255">Endonuclease</keyword>
<dbReference type="GO" id="GO:0004519">
    <property type="term" value="F:endonuclease activity"/>
    <property type="evidence" value="ECO:0007669"/>
    <property type="project" value="UniProtKB-KW"/>
</dbReference>
<dbReference type="Pfam" id="PF18019">
    <property type="entry name" value="Cas3_HD"/>
    <property type="match status" value="1"/>
</dbReference>
<keyword evidence="8" id="KW-0051">Antiviral defense</keyword>
<evidence type="ECO:0000256" key="8">
    <source>
        <dbReference type="ARBA" id="ARBA00023118"/>
    </source>
</evidence>
<dbReference type="PROSITE" id="PS51643">
    <property type="entry name" value="HD_CAS3"/>
    <property type="match status" value="1"/>
</dbReference>
<dbReference type="InterPro" id="IPR041372">
    <property type="entry name" value="Cas3_C"/>
</dbReference>
<keyword evidence="13" id="KW-1185">Reference proteome</keyword>
<dbReference type="PANTHER" id="PTHR47963">
    <property type="entry name" value="DEAD-BOX ATP-DEPENDENT RNA HELICASE 47, MITOCHONDRIAL"/>
    <property type="match status" value="1"/>
</dbReference>
<evidence type="ECO:0000256" key="5">
    <source>
        <dbReference type="ARBA" id="ARBA00022801"/>
    </source>
</evidence>
<name>A0ABV6PZX6_9DEIN</name>
<dbReference type="Pfam" id="PF22590">
    <property type="entry name" value="Cas3-like_C_2"/>
    <property type="match status" value="1"/>
</dbReference>
<dbReference type="InterPro" id="IPR006483">
    <property type="entry name" value="CRISPR-assoc_Cas3_HD"/>
</dbReference>
<keyword evidence="6" id="KW-0347">Helicase</keyword>
<evidence type="ECO:0000256" key="7">
    <source>
        <dbReference type="ARBA" id="ARBA00022840"/>
    </source>
</evidence>
<feature type="domain" description="Helicase ATP-binding" evidence="10">
    <location>
        <begin position="272"/>
        <end position="471"/>
    </location>
</feature>
<evidence type="ECO:0000256" key="2">
    <source>
        <dbReference type="ARBA" id="ARBA00009046"/>
    </source>
</evidence>
<dbReference type="Gene3D" id="3.40.50.300">
    <property type="entry name" value="P-loop containing nucleotide triphosphate hydrolases"/>
    <property type="match status" value="1"/>
</dbReference>
<dbReference type="NCBIfam" id="TIGR01596">
    <property type="entry name" value="cas3_HD"/>
    <property type="match status" value="1"/>
</dbReference>
<comment type="similarity">
    <text evidence="2">In the central section; belongs to the CRISPR-associated helicase Cas3 family.</text>
</comment>
<dbReference type="PANTHER" id="PTHR47963:SF9">
    <property type="entry name" value="CRISPR-ASSOCIATED ENDONUCLEASE_HELICASE CAS3"/>
    <property type="match status" value="1"/>
</dbReference>
<evidence type="ECO:0000256" key="3">
    <source>
        <dbReference type="ARBA" id="ARBA00022723"/>
    </source>
</evidence>
<organism evidence="12 13">
    <name type="scientific">Thermus composti</name>
    <dbReference type="NCBI Taxonomy" id="532059"/>
    <lineage>
        <taxon>Bacteria</taxon>
        <taxon>Thermotogati</taxon>
        <taxon>Deinococcota</taxon>
        <taxon>Deinococci</taxon>
        <taxon>Thermales</taxon>
        <taxon>Thermaceae</taxon>
        <taxon>Thermus</taxon>
    </lineage>
</organism>
<dbReference type="InterPro" id="IPR027417">
    <property type="entry name" value="P-loop_NTPase"/>
</dbReference>
<keyword evidence="7" id="KW-0067">ATP-binding</keyword>
<comment type="similarity">
    <text evidence="1">In the N-terminal section; belongs to the CRISPR-associated nuclease Cas3-HD family.</text>
</comment>
<proteinExistence type="inferred from homology"/>
<evidence type="ECO:0000313" key="13">
    <source>
        <dbReference type="Proteomes" id="UP001589830"/>
    </source>
</evidence>
<dbReference type="CDD" id="cd17930">
    <property type="entry name" value="DEXHc_cas3"/>
    <property type="match status" value="1"/>
</dbReference>
<keyword evidence="4" id="KW-0547">Nucleotide-binding</keyword>
<evidence type="ECO:0000259" key="11">
    <source>
        <dbReference type="PROSITE" id="PS51643"/>
    </source>
</evidence>
<dbReference type="Pfam" id="PF18395">
    <property type="entry name" value="Cas3_C"/>
    <property type="match status" value="1"/>
</dbReference>
<dbReference type="Proteomes" id="UP001589830">
    <property type="component" value="Unassembled WGS sequence"/>
</dbReference>
<evidence type="ECO:0000256" key="6">
    <source>
        <dbReference type="ARBA" id="ARBA00022806"/>
    </source>
</evidence>
<reference evidence="12 13" key="1">
    <citation type="submission" date="2024-09" db="EMBL/GenBank/DDBJ databases">
        <authorList>
            <person name="Sun Q."/>
            <person name="Mori K."/>
        </authorList>
    </citation>
    <scope>NUCLEOTIDE SEQUENCE [LARGE SCALE GENOMIC DNA]</scope>
    <source>
        <strain evidence="12 13">NCAIM B.02340</strain>
    </source>
</reference>
<feature type="domain" description="HD Cas3-type" evidence="11">
    <location>
        <begin position="12"/>
        <end position="207"/>
    </location>
</feature>
<evidence type="ECO:0000313" key="12">
    <source>
        <dbReference type="EMBL" id="MFC0595397.1"/>
    </source>
</evidence>
<keyword evidence="9" id="KW-0175">Coiled coil</keyword>
<accession>A0ABV6PZX6</accession>
<dbReference type="CDD" id="cd09641">
    <property type="entry name" value="Cas3''_I"/>
    <property type="match status" value="1"/>
</dbReference>
<evidence type="ECO:0000256" key="9">
    <source>
        <dbReference type="SAM" id="Coils"/>
    </source>
</evidence>
<comment type="caution">
    <text evidence="12">The sequence shown here is derived from an EMBL/GenBank/DDBJ whole genome shotgun (WGS) entry which is preliminary data.</text>
</comment>
<feature type="coiled-coil region" evidence="9">
    <location>
        <begin position="752"/>
        <end position="779"/>
    </location>
</feature>
<keyword evidence="12" id="KW-0540">Nuclease</keyword>
<evidence type="ECO:0000259" key="10">
    <source>
        <dbReference type="PROSITE" id="PS51192"/>
    </source>
</evidence>
<evidence type="ECO:0000256" key="1">
    <source>
        <dbReference type="ARBA" id="ARBA00006847"/>
    </source>
</evidence>
<gene>
    <name evidence="12" type="ORF">ACFFFP_04350</name>
</gene>
<dbReference type="SUPFAM" id="SSF52540">
    <property type="entry name" value="P-loop containing nucleoside triphosphate hydrolases"/>
    <property type="match status" value="1"/>
</dbReference>
<sequence length="921" mass="102051">MEREAALTLWAKSSPFRSLLAHMLDAAAVAWALLEREPPRTQRLYAEDWGLSEGEALRFAAFLVGLHDLGKATPVFQAQWPEGARRVKMAGLTWEEGDFRDKEDWVAHGVFTELLTFEALKALGLPRRVARGLAQGLGAHHGFPAGEEEKRKADRKLALEDPPWKEARAFLVEALRKALGVKVPPIQEARPEALLRIMALASFADWIASDPGFYTRVDLDPLDPRYLDRAREEATRVLDALPWRVPSLPQKAFQEVFPFPPNPLQAALPELLGGATESVLLLVEAPMGLGKTEAALYAYLLLQRLGHRGLYVALPTQATANGLFVRVRAFLEGLGVDAPLDLQLQHGAAPLNPQYQELRERARPKEVYDEEAGAWEAGVAASGWFSAKKRAMLSPHGVGTLDQALLGVLKVKHHFVRLWGLMNRVVVLDEVHAYDTYTSGLLKALLLWLRALGSSVVLMTATLPSAKRKELLGAWGVAEAALAGLPPYPRVAAFAGERLLGGRALPVGEGKAILLERAPLDPPSLSQALLSALPGCLGAVANTVDRAQDLYRSLGQGEPLTLAGLLDLFPQAPKEGPWGELCALREERGKAVVGKRLGDGTLVFLLHARFPAEERALREAVVLALFGKRGPRPERAILVATQVVEQSLDLDFDLLYSDLAPIDLLFQRVGRLWRHGGRDRKGHGRPRLWVGGLEGPEAWRGLHWNRVYEDYVLLSTWLSLKDREALKVPEDLGGLLEEVYGRSPQGFPPEWARRAEQSYKSLQNLRQKEEEMAKNLALSRLDHLLPAQRGQDLPAAFRLEDEAEDEKTQRLLTRLGPPQVAVVPLYRKGEGYSLDPEGLRPARLRGELSPEEVLTLWGRAVRLSRKPIPETLLAEDPPPAWQRHALLRGLRPLEVGRFFPRERGGVSVELHPELGVVYCEE</sequence>
<dbReference type="InterPro" id="IPR054712">
    <property type="entry name" value="Cas3-like_dom"/>
</dbReference>
<dbReference type="EMBL" id="JBHLTW010000015">
    <property type="protein sequence ID" value="MFC0595397.1"/>
    <property type="molecule type" value="Genomic_DNA"/>
</dbReference>
<keyword evidence="3" id="KW-0479">Metal-binding</keyword>
<dbReference type="InterPro" id="IPR014001">
    <property type="entry name" value="Helicase_ATP-bd"/>
</dbReference>
<dbReference type="Gene3D" id="1.10.3210.30">
    <property type="match status" value="1"/>
</dbReference>
<dbReference type="InterPro" id="IPR038257">
    <property type="entry name" value="CRISPR-assoc_Cas3_HD_sf"/>
</dbReference>
<dbReference type="InterPro" id="IPR050547">
    <property type="entry name" value="DEAD_box_RNA_helicases"/>
</dbReference>
<keyword evidence="5" id="KW-0378">Hydrolase</keyword>
<evidence type="ECO:0000256" key="4">
    <source>
        <dbReference type="ARBA" id="ARBA00022741"/>
    </source>
</evidence>
<dbReference type="PROSITE" id="PS51192">
    <property type="entry name" value="HELICASE_ATP_BIND_1"/>
    <property type="match status" value="1"/>
</dbReference>